<name>A0A8S3ZVH6_9EUPU</name>
<evidence type="ECO:0000313" key="10">
    <source>
        <dbReference type="EMBL" id="CAG5131595.1"/>
    </source>
</evidence>
<protein>
    <recommendedName>
        <fullName evidence="12">Golgi apparatus protein 1</fullName>
    </recommendedName>
</protein>
<dbReference type="Pfam" id="PF00839">
    <property type="entry name" value="Cys_rich_FGFR"/>
    <property type="match status" value="15"/>
</dbReference>
<dbReference type="EMBL" id="CAJHNH020004768">
    <property type="protein sequence ID" value="CAG5131595.1"/>
    <property type="molecule type" value="Genomic_DNA"/>
</dbReference>
<accession>A0A8S3ZVH6</accession>
<dbReference type="GO" id="GO:0000139">
    <property type="term" value="C:Golgi membrane"/>
    <property type="evidence" value="ECO:0007669"/>
    <property type="project" value="InterPro"/>
</dbReference>
<keyword evidence="3" id="KW-0732">Signal</keyword>
<feature type="repeat" description="Cys-rich GLG1" evidence="8">
    <location>
        <begin position="131"/>
        <end position="191"/>
    </location>
</feature>
<feature type="repeat" description="Cys-rich GLG1" evidence="8">
    <location>
        <begin position="585"/>
        <end position="644"/>
    </location>
</feature>
<dbReference type="Proteomes" id="UP000678393">
    <property type="component" value="Unassembled WGS sequence"/>
</dbReference>
<evidence type="ECO:0000256" key="8">
    <source>
        <dbReference type="PROSITE-ProRule" id="PRU00622"/>
    </source>
</evidence>
<dbReference type="InterPro" id="IPR039728">
    <property type="entry name" value="GLG1"/>
</dbReference>
<evidence type="ECO:0000256" key="5">
    <source>
        <dbReference type="ARBA" id="ARBA00022989"/>
    </source>
</evidence>
<keyword evidence="4" id="KW-0677">Repeat</keyword>
<evidence type="ECO:0000256" key="7">
    <source>
        <dbReference type="ARBA" id="ARBA00023180"/>
    </source>
</evidence>
<dbReference type="PANTHER" id="PTHR11884:SF1">
    <property type="entry name" value="GOLGI APPARATUS PROTEIN 1"/>
    <property type="match status" value="1"/>
</dbReference>
<keyword evidence="5 9" id="KW-1133">Transmembrane helix</keyword>
<comment type="subcellular location">
    <subcellularLocation>
        <location evidence="1">Membrane</location>
        <topology evidence="1">Single-pass type I membrane protein</topology>
    </subcellularLocation>
</comment>
<gene>
    <name evidence="10" type="ORF">CUNI_LOCUS17153</name>
</gene>
<evidence type="ECO:0000256" key="1">
    <source>
        <dbReference type="ARBA" id="ARBA00004479"/>
    </source>
</evidence>
<organism evidence="10 11">
    <name type="scientific">Candidula unifasciata</name>
    <dbReference type="NCBI Taxonomy" id="100452"/>
    <lineage>
        <taxon>Eukaryota</taxon>
        <taxon>Metazoa</taxon>
        <taxon>Spiralia</taxon>
        <taxon>Lophotrochozoa</taxon>
        <taxon>Mollusca</taxon>
        <taxon>Gastropoda</taxon>
        <taxon>Heterobranchia</taxon>
        <taxon>Euthyneura</taxon>
        <taxon>Panpulmonata</taxon>
        <taxon>Eupulmonata</taxon>
        <taxon>Stylommatophora</taxon>
        <taxon>Helicina</taxon>
        <taxon>Helicoidea</taxon>
        <taxon>Geomitridae</taxon>
        <taxon>Candidula</taxon>
    </lineage>
</organism>
<keyword evidence="6 9" id="KW-0472">Membrane</keyword>
<keyword evidence="7" id="KW-0325">Glycoprotein</keyword>
<dbReference type="AlphaFoldDB" id="A0A8S3ZVH6"/>
<feature type="non-terminal residue" evidence="10">
    <location>
        <position position="1"/>
    </location>
</feature>
<sequence length="1051" mass="120502">TASKLSDSCHHFLWMYKLNLTRDPRFEDASSEACAPELEKFTDCKNVNQGEVIPCLIEHYEGIQSKPCSIFLTKMAGIIFSDYRFMSYFIKNCNDDIAKLKCGRLDSFNDEDDSPHSQGKTVSCLREHRKELSKVCKKSLLRVAELQSDDFHLDRPLYYACKADRENLCHDVVAGEGAVFKCLYKHLSDARLSDNCRFKLEERQQLISEDVRIDKSFYDACKEDIHENDCTIAGHRGEGSVEEDLSRSIILLCLEEAHGEKKNLKPECLQEMFDLRSVLMEDYNVSPELVSACESEVEHFCPLKKAGNVLHCLMEKMVQLRNTEEGDGFGSECKAEVTKLVHVVNPGEDIRLDTPLMRSCGDVVSQACSEYHAGQGDVITCLLENLDHEDMTDECENELLVIQYFAARDFRLDFHLFRQCRNDAIKLCHDSGFSDPATMKPEEGPLIFACLHRHLRSDKDVKPSRPCIHEIKRVMRERSASVNLMPEIEEVCLEDLSEHCSDDGEHVKYGGEMDCLQSILDDLGEKCRLAVINFTQETSEEIEMDRTLIKFCTPMIKRFCNDLLNSDAMPNEVLTCLIEHKNDDRMVPKCAASIEHRQILSLKDFRFSMKFHEACQESVSHHCRNKKTKYDVVACLSELVRNDTIRNDGHERVEERCRKQLKFELLQRGEAVDLDPELKEKCEQEIHDLCQHKRKGAGEVMECLRDHKRKLGDSCYKVVFQRERDDAMFGDYTLLHVCKEMIKKHCPTESEEADLLKCLIDKKDIDIDFDDKCGQVVHRRQVEQTQDVELNPRLQKACRLDIPKFCTDVFKDKSPKDARMEGRIIDCLKKNYALKKKELTEECSREVQFLIKEAAMDISLNPLLLKTCKSDIKEFCADKIANLKTDENDDDEDFGAFGSGTITECLKSHFKNLKDPKCKEEVAYVVAESTIDVHMDPLLHTACQQDLVAHCMHIVSGQGRQMACLLTSLEHNPNTFTKKCKNMLQSRKELWESAAQVAPAESFSEILDQMSASPARNYFFAILFTVIGIIFIVGLTCGRFTKRVRAEIKNK</sequence>
<keyword evidence="11" id="KW-1185">Reference proteome</keyword>
<feature type="repeat" description="Cys-rich GLG1" evidence="8">
    <location>
        <begin position="913"/>
        <end position="973"/>
    </location>
</feature>
<proteinExistence type="predicted"/>
<evidence type="ECO:0000256" key="3">
    <source>
        <dbReference type="ARBA" id="ARBA00022729"/>
    </source>
</evidence>
<dbReference type="GO" id="GO:0017134">
    <property type="term" value="F:fibroblast growth factor binding"/>
    <property type="evidence" value="ECO:0007669"/>
    <property type="project" value="TreeGrafter"/>
</dbReference>
<feature type="transmembrane region" description="Helical" evidence="9">
    <location>
        <begin position="1018"/>
        <end position="1041"/>
    </location>
</feature>
<dbReference type="PROSITE" id="PS51289">
    <property type="entry name" value="GLG1_C_RICH"/>
    <property type="match status" value="8"/>
</dbReference>
<evidence type="ECO:0000313" key="11">
    <source>
        <dbReference type="Proteomes" id="UP000678393"/>
    </source>
</evidence>
<evidence type="ECO:0000256" key="4">
    <source>
        <dbReference type="ARBA" id="ARBA00022737"/>
    </source>
</evidence>
<feature type="repeat" description="Cys-rich GLG1" evidence="8">
    <location>
        <begin position="768"/>
        <end position="836"/>
    </location>
</feature>
<dbReference type="PANTHER" id="PTHR11884">
    <property type="entry name" value="SELECTIN LIGAND RELATED"/>
    <property type="match status" value="1"/>
</dbReference>
<dbReference type="OrthoDB" id="2015434at2759"/>
<feature type="repeat" description="Cys-rich GLG1" evidence="8">
    <location>
        <begin position="4"/>
        <end position="64"/>
    </location>
</feature>
<feature type="repeat" description="Cys-rich GLG1" evidence="8">
    <location>
        <begin position="652"/>
        <end position="712"/>
    </location>
</feature>
<comment type="caution">
    <text evidence="10">The sequence shown here is derived from an EMBL/GenBank/DDBJ whole genome shotgun (WGS) entry which is preliminary data.</text>
</comment>
<evidence type="ECO:0008006" key="12">
    <source>
        <dbReference type="Google" id="ProtNLM"/>
    </source>
</evidence>
<reference evidence="10" key="1">
    <citation type="submission" date="2021-04" db="EMBL/GenBank/DDBJ databases">
        <authorList>
            <consortium name="Molecular Ecology Group"/>
        </authorList>
    </citation>
    <scope>NUCLEOTIDE SEQUENCE</scope>
</reference>
<dbReference type="InterPro" id="IPR017873">
    <property type="entry name" value="Cys-rich_GLG1_repeat_euk"/>
</dbReference>
<feature type="repeat" description="Cys-rich GLG1" evidence="8">
    <location>
        <begin position="328"/>
        <end position="390"/>
    </location>
</feature>
<dbReference type="InterPro" id="IPR001893">
    <property type="entry name" value="Cys-rich_GLG1_repeat"/>
</dbReference>
<keyword evidence="2 9" id="KW-0812">Transmembrane</keyword>
<evidence type="ECO:0000256" key="9">
    <source>
        <dbReference type="SAM" id="Phobius"/>
    </source>
</evidence>
<feature type="repeat" description="Cys-rich GLG1" evidence="8">
    <location>
        <begin position="263"/>
        <end position="321"/>
    </location>
</feature>
<evidence type="ECO:0000256" key="6">
    <source>
        <dbReference type="ARBA" id="ARBA00023136"/>
    </source>
</evidence>
<evidence type="ECO:0000256" key="2">
    <source>
        <dbReference type="ARBA" id="ARBA00022692"/>
    </source>
</evidence>